<feature type="transmembrane region" description="Helical" evidence="2">
    <location>
        <begin position="258"/>
        <end position="281"/>
    </location>
</feature>
<feature type="region of interest" description="Disordered" evidence="1">
    <location>
        <begin position="107"/>
        <end position="137"/>
    </location>
</feature>
<keyword evidence="2" id="KW-1133">Transmembrane helix</keyword>
<name>A0AAD5UU45_9APHY</name>
<feature type="compositionally biased region" description="Low complexity" evidence="1">
    <location>
        <begin position="78"/>
        <end position="89"/>
    </location>
</feature>
<proteinExistence type="predicted"/>
<evidence type="ECO:0000259" key="3">
    <source>
        <dbReference type="Pfam" id="PF20153"/>
    </source>
</evidence>
<evidence type="ECO:0000256" key="1">
    <source>
        <dbReference type="SAM" id="MobiDB-lite"/>
    </source>
</evidence>
<feature type="compositionally biased region" description="Basic and acidic residues" evidence="1">
    <location>
        <begin position="63"/>
        <end position="73"/>
    </location>
</feature>
<dbReference type="EMBL" id="JANAWD010000674">
    <property type="protein sequence ID" value="KAJ3476733.1"/>
    <property type="molecule type" value="Genomic_DNA"/>
</dbReference>
<reference evidence="4" key="1">
    <citation type="submission" date="2022-07" db="EMBL/GenBank/DDBJ databases">
        <title>Genome Sequence of Physisporinus lineatus.</title>
        <authorList>
            <person name="Buettner E."/>
        </authorList>
    </citation>
    <scope>NUCLEOTIDE SEQUENCE</scope>
    <source>
        <strain evidence="4">VT162</strain>
    </source>
</reference>
<organism evidence="4 5">
    <name type="scientific">Meripilus lineatus</name>
    <dbReference type="NCBI Taxonomy" id="2056292"/>
    <lineage>
        <taxon>Eukaryota</taxon>
        <taxon>Fungi</taxon>
        <taxon>Dikarya</taxon>
        <taxon>Basidiomycota</taxon>
        <taxon>Agaricomycotina</taxon>
        <taxon>Agaricomycetes</taxon>
        <taxon>Polyporales</taxon>
        <taxon>Meripilaceae</taxon>
        <taxon>Meripilus</taxon>
    </lineage>
</organism>
<keyword evidence="5" id="KW-1185">Reference proteome</keyword>
<feature type="compositionally biased region" description="Low complexity" evidence="1">
    <location>
        <begin position="24"/>
        <end position="36"/>
    </location>
</feature>
<gene>
    <name evidence="4" type="ORF">NLI96_g10961</name>
</gene>
<evidence type="ECO:0000256" key="2">
    <source>
        <dbReference type="SAM" id="Phobius"/>
    </source>
</evidence>
<dbReference type="AlphaFoldDB" id="A0AAD5UU45"/>
<sequence length="754" mass="84708">MATPSEMSAYELSMQLPHTRNFPSSPKRSSRSSLAKRSSRSSSSRKRVGNEITEVARVTEVSGPHKEDHEAVNHEVTLSSPLKPSSQSSAAHIDMSFLGAAIVSQPNQSEKFPTGGPPNTGDETKEKPGEGDEEEVTEAERFCRDQGKVYPHIILKPEDANAWPKLSDTLRQHDEDQVQAHNENIDTLLVLSGLFSAAVTTLIIEALSRLQQDPADTTAQLLLQISMQLSSLTVNSGFINSTYIPPSSSPFSPPPHSVLVVIFWSISLVLSLVVASLGMLVKQWYREYLAKSNISPEQCCQVRLFRIPGLRKYKVAEIASLLPILLQIAFILFFVGLILFVQPVHASVATVVSVFVGIWLFFIVGTTLLPIVSPSCPYKTPFLKGAFLLIRSGLNWVAKASFFKEYFPNLPAPLFIEESTKAMTTETKIKVLQEAYETFQDIQSWDIVTHCVDLDSPLESLRLLSTFVNQMNKSQIPFSSHLSNIFDNAHLRTILKSMVAYLRRASIVALKDSMSSWFQLADIVHLVTFRILFRRIWSSESSDAALCEMVDQLTMPNHIFSIREPEIQFVSSYILSISRLSPSDLPETIDKYAMWNVTRYAISALDNGSGNGAGFKCSASLPHLLEICRIFFLCAGRTTENGLDWPGLEDEFSRLTGRLVDSLQSISYPERRGSHDPGHTFRARLNMPIGTKLVDTAEYVGVQTRDDRDYRSEWYDDGLTNSCKQRIEFMWSWLHVWRDEFREILREFEVGSNT</sequence>
<feature type="transmembrane region" description="Helical" evidence="2">
    <location>
        <begin position="347"/>
        <end position="372"/>
    </location>
</feature>
<keyword evidence="2" id="KW-0812">Transmembrane</keyword>
<keyword evidence="2" id="KW-0472">Membrane</keyword>
<feature type="domain" description="DUF6535" evidence="3">
    <location>
        <begin position="163"/>
        <end position="342"/>
    </location>
</feature>
<evidence type="ECO:0000313" key="4">
    <source>
        <dbReference type="EMBL" id="KAJ3476733.1"/>
    </source>
</evidence>
<feature type="compositionally biased region" description="Basic residues" evidence="1">
    <location>
        <begin position="37"/>
        <end position="47"/>
    </location>
</feature>
<dbReference type="Pfam" id="PF20153">
    <property type="entry name" value="DUF6535"/>
    <property type="match status" value="1"/>
</dbReference>
<dbReference type="InterPro" id="IPR045338">
    <property type="entry name" value="DUF6535"/>
</dbReference>
<protein>
    <recommendedName>
        <fullName evidence="3">DUF6535 domain-containing protein</fullName>
    </recommendedName>
</protein>
<feature type="region of interest" description="Disordered" evidence="1">
    <location>
        <begin position="1"/>
        <end position="90"/>
    </location>
</feature>
<dbReference type="Proteomes" id="UP001212997">
    <property type="component" value="Unassembled WGS sequence"/>
</dbReference>
<accession>A0AAD5UU45</accession>
<feature type="transmembrane region" description="Helical" evidence="2">
    <location>
        <begin position="188"/>
        <end position="207"/>
    </location>
</feature>
<comment type="caution">
    <text evidence="4">The sequence shown here is derived from an EMBL/GenBank/DDBJ whole genome shotgun (WGS) entry which is preliminary data.</text>
</comment>
<feature type="transmembrane region" description="Helical" evidence="2">
    <location>
        <begin position="321"/>
        <end position="341"/>
    </location>
</feature>
<evidence type="ECO:0000313" key="5">
    <source>
        <dbReference type="Proteomes" id="UP001212997"/>
    </source>
</evidence>